<dbReference type="GO" id="GO:0044038">
    <property type="term" value="P:cell wall macromolecule biosynthetic process"/>
    <property type="evidence" value="ECO:0007669"/>
    <property type="project" value="TreeGrafter"/>
</dbReference>
<evidence type="ECO:0000256" key="6">
    <source>
        <dbReference type="ARBA" id="ARBA00023136"/>
    </source>
</evidence>
<feature type="transmembrane region" description="Helical" evidence="7">
    <location>
        <begin position="199"/>
        <end position="216"/>
    </location>
</feature>
<keyword evidence="6 7" id="KW-0472">Membrane</keyword>
<keyword evidence="2" id="KW-1003">Cell membrane</keyword>
<feature type="transmembrane region" description="Helical" evidence="7">
    <location>
        <begin position="83"/>
        <end position="99"/>
    </location>
</feature>
<protein>
    <submittedName>
        <fullName evidence="8">Unannotated protein</fullName>
    </submittedName>
</protein>
<evidence type="ECO:0000256" key="3">
    <source>
        <dbReference type="ARBA" id="ARBA00022679"/>
    </source>
</evidence>
<comment type="subcellular location">
    <subcellularLocation>
        <location evidence="1">Cell membrane</location>
        <topology evidence="1">Multi-pass membrane protein</topology>
    </subcellularLocation>
</comment>
<dbReference type="Pfam" id="PF00953">
    <property type="entry name" value="Glycos_transf_4"/>
    <property type="match status" value="1"/>
</dbReference>
<reference evidence="8" key="1">
    <citation type="submission" date="2020-05" db="EMBL/GenBank/DDBJ databases">
        <authorList>
            <person name="Chiriac C."/>
            <person name="Salcher M."/>
            <person name="Ghai R."/>
            <person name="Kavagutti S V."/>
        </authorList>
    </citation>
    <scope>NUCLEOTIDE SEQUENCE</scope>
</reference>
<dbReference type="EMBL" id="CAFAAB010000030">
    <property type="protein sequence ID" value="CAB4779212.1"/>
    <property type="molecule type" value="Genomic_DNA"/>
</dbReference>
<feature type="transmembrane region" description="Helical" evidence="7">
    <location>
        <begin position="50"/>
        <end position="71"/>
    </location>
</feature>
<dbReference type="AlphaFoldDB" id="A0A6J6W2M8"/>
<dbReference type="GO" id="GO:0005886">
    <property type="term" value="C:plasma membrane"/>
    <property type="evidence" value="ECO:0007669"/>
    <property type="project" value="UniProtKB-SubCell"/>
</dbReference>
<dbReference type="InterPro" id="IPR018480">
    <property type="entry name" value="PNAcMuramoyl-5peptid_Trfase_CS"/>
</dbReference>
<keyword evidence="4 7" id="KW-0812">Transmembrane</keyword>
<dbReference type="CDD" id="cd06853">
    <property type="entry name" value="GT_WecA_like"/>
    <property type="match status" value="1"/>
</dbReference>
<sequence length="381" mass="40320">MGSLVIYITVALVAGLVTAAANLPARVISMRIGYTAQPDERKVHQKVTPYGGGAAMFVGLCVALAMAPLIPSLRNILSSSNEVVGILMAAALVFVVGVVDDFRDMSAPAKVAGQVLAATILYFAGATMFQLKLPFAGFVVLGPSMLPLITAAWVFALSNAINLIDGLDGLAGGIVAIASGTLCIYGLKLIDLGLLPSTNVGPLIAAVTCGICLGFLPDNFHPARIFMGDAGALMLGLLMSASTMVIGGRTPPASGVTFFFFAPLLIPVFILGVPLMDSVMAFIRRTASGQGFSTADKNHIHHRLMRLGHGHRRTVVILWLWTALLCSFVLFPLFAPRVNFLIPFGVALLMVALYTWFHPGLRGPVDTTPVNTEPEPARRRP</sequence>
<dbReference type="InterPro" id="IPR000715">
    <property type="entry name" value="Glycosyl_transferase_4"/>
</dbReference>
<dbReference type="PANTHER" id="PTHR22926:SF3">
    <property type="entry name" value="UNDECAPRENYL-PHOSPHATE ALPHA-N-ACETYLGLUCOSAMINYL 1-PHOSPHATE TRANSFERASE"/>
    <property type="match status" value="1"/>
</dbReference>
<feature type="transmembrane region" description="Helical" evidence="7">
    <location>
        <begin position="340"/>
        <end position="357"/>
    </location>
</feature>
<organism evidence="8">
    <name type="scientific">freshwater metagenome</name>
    <dbReference type="NCBI Taxonomy" id="449393"/>
    <lineage>
        <taxon>unclassified sequences</taxon>
        <taxon>metagenomes</taxon>
        <taxon>ecological metagenomes</taxon>
    </lineage>
</organism>
<evidence type="ECO:0000256" key="4">
    <source>
        <dbReference type="ARBA" id="ARBA00022692"/>
    </source>
</evidence>
<feature type="transmembrane region" description="Helical" evidence="7">
    <location>
        <begin position="135"/>
        <end position="157"/>
    </location>
</feature>
<gene>
    <name evidence="8" type="ORF">UFOPK2958_00412</name>
</gene>
<evidence type="ECO:0000256" key="7">
    <source>
        <dbReference type="SAM" id="Phobius"/>
    </source>
</evidence>
<evidence type="ECO:0000256" key="1">
    <source>
        <dbReference type="ARBA" id="ARBA00004651"/>
    </source>
</evidence>
<feature type="transmembrane region" description="Helical" evidence="7">
    <location>
        <begin position="111"/>
        <end position="129"/>
    </location>
</feature>
<feature type="transmembrane region" description="Helical" evidence="7">
    <location>
        <begin position="315"/>
        <end position="334"/>
    </location>
</feature>
<dbReference type="PROSITE" id="PS01348">
    <property type="entry name" value="MRAY_2"/>
    <property type="match status" value="1"/>
</dbReference>
<feature type="transmembrane region" description="Helical" evidence="7">
    <location>
        <begin position="258"/>
        <end position="276"/>
    </location>
</feature>
<feature type="transmembrane region" description="Helical" evidence="7">
    <location>
        <begin position="225"/>
        <end position="246"/>
    </location>
</feature>
<keyword evidence="3" id="KW-0808">Transferase</keyword>
<dbReference type="PANTHER" id="PTHR22926">
    <property type="entry name" value="PHOSPHO-N-ACETYLMURAMOYL-PENTAPEPTIDE-TRANSFERASE"/>
    <property type="match status" value="1"/>
</dbReference>
<name>A0A6J6W2M8_9ZZZZ</name>
<accession>A0A6J6W2M8</accession>
<feature type="transmembrane region" description="Helical" evidence="7">
    <location>
        <begin position="169"/>
        <end position="187"/>
    </location>
</feature>
<evidence type="ECO:0000256" key="5">
    <source>
        <dbReference type="ARBA" id="ARBA00022989"/>
    </source>
</evidence>
<evidence type="ECO:0000313" key="8">
    <source>
        <dbReference type="EMBL" id="CAB4779212.1"/>
    </source>
</evidence>
<dbReference type="GO" id="GO:0009103">
    <property type="term" value="P:lipopolysaccharide biosynthetic process"/>
    <property type="evidence" value="ECO:0007669"/>
    <property type="project" value="TreeGrafter"/>
</dbReference>
<feature type="transmembrane region" description="Helical" evidence="7">
    <location>
        <begin position="6"/>
        <end position="29"/>
    </location>
</feature>
<dbReference type="GO" id="GO:0016780">
    <property type="term" value="F:phosphotransferase activity, for other substituted phosphate groups"/>
    <property type="evidence" value="ECO:0007669"/>
    <property type="project" value="InterPro"/>
</dbReference>
<evidence type="ECO:0000256" key="2">
    <source>
        <dbReference type="ARBA" id="ARBA00022475"/>
    </source>
</evidence>
<proteinExistence type="predicted"/>
<keyword evidence="5 7" id="KW-1133">Transmembrane helix</keyword>
<dbReference type="GO" id="GO:0071555">
    <property type="term" value="P:cell wall organization"/>
    <property type="evidence" value="ECO:0007669"/>
    <property type="project" value="TreeGrafter"/>
</dbReference>